<dbReference type="Proteomes" id="UP001430953">
    <property type="component" value="Unassembled WGS sequence"/>
</dbReference>
<gene>
    <name evidence="1" type="ORF">PUN28_015772</name>
    <name evidence="2" type="ORF">PUN28_015777</name>
</gene>
<sequence>MNVNRDQYSGSKEYLSRDYPCCQCTPLHLCRRNRATQTEERKEGAIALRSLDLIEIPRPVFCPIRTVRDIGVQVSFTYELDSFKIYKEVSLGGQGSSIDNIDTSDLDEIIAEHISPLSRTRKRINIPIPQWKSLLEATPDLVRE</sequence>
<organism evidence="2 3">
    <name type="scientific">Cardiocondyla obscurior</name>
    <dbReference type="NCBI Taxonomy" id="286306"/>
    <lineage>
        <taxon>Eukaryota</taxon>
        <taxon>Metazoa</taxon>
        <taxon>Ecdysozoa</taxon>
        <taxon>Arthropoda</taxon>
        <taxon>Hexapoda</taxon>
        <taxon>Insecta</taxon>
        <taxon>Pterygota</taxon>
        <taxon>Neoptera</taxon>
        <taxon>Endopterygota</taxon>
        <taxon>Hymenoptera</taxon>
        <taxon>Apocrita</taxon>
        <taxon>Aculeata</taxon>
        <taxon>Formicoidea</taxon>
        <taxon>Formicidae</taxon>
        <taxon>Myrmicinae</taxon>
        <taxon>Cardiocondyla</taxon>
    </lineage>
</organism>
<dbReference type="EMBL" id="JADYXP020000017">
    <property type="protein sequence ID" value="KAL0107434.1"/>
    <property type="molecule type" value="Genomic_DNA"/>
</dbReference>
<accession>A0AAW2EUL7</accession>
<proteinExistence type="predicted"/>
<evidence type="ECO:0000313" key="2">
    <source>
        <dbReference type="EMBL" id="KAL0107439.1"/>
    </source>
</evidence>
<name>A0AAW2EUL7_9HYME</name>
<evidence type="ECO:0000313" key="3">
    <source>
        <dbReference type="Proteomes" id="UP001430953"/>
    </source>
</evidence>
<keyword evidence="3" id="KW-1185">Reference proteome</keyword>
<reference evidence="2 3" key="1">
    <citation type="submission" date="2023-03" db="EMBL/GenBank/DDBJ databases">
        <title>High recombination rates correlate with genetic variation in Cardiocondyla obscurior ants.</title>
        <authorList>
            <person name="Errbii M."/>
        </authorList>
    </citation>
    <scope>NUCLEOTIDE SEQUENCE [LARGE SCALE GENOMIC DNA]</scope>
    <source>
        <strain evidence="2">Alpha-2009</strain>
        <tissue evidence="2">Whole body</tissue>
    </source>
</reference>
<protein>
    <submittedName>
        <fullName evidence="2">Uncharacterized protein</fullName>
    </submittedName>
</protein>
<dbReference type="AlphaFoldDB" id="A0AAW2EUL7"/>
<evidence type="ECO:0000313" key="1">
    <source>
        <dbReference type="EMBL" id="KAL0107434.1"/>
    </source>
</evidence>
<comment type="caution">
    <text evidence="2">The sequence shown here is derived from an EMBL/GenBank/DDBJ whole genome shotgun (WGS) entry which is preliminary data.</text>
</comment>
<dbReference type="EMBL" id="JADYXP020000017">
    <property type="protein sequence ID" value="KAL0107439.1"/>
    <property type="molecule type" value="Genomic_DNA"/>
</dbReference>